<proteinExistence type="predicted"/>
<evidence type="ECO:0000313" key="2">
    <source>
        <dbReference type="EMBL" id="KAH3808370.1"/>
    </source>
</evidence>
<comment type="caution">
    <text evidence="2">The sequence shown here is derived from an EMBL/GenBank/DDBJ whole genome shotgun (WGS) entry which is preliminary data.</text>
</comment>
<dbReference type="EMBL" id="JAIWYP010000013">
    <property type="protein sequence ID" value="KAH3718250.1"/>
    <property type="molecule type" value="Genomic_DNA"/>
</dbReference>
<protein>
    <submittedName>
        <fullName evidence="2">Uncharacterized protein</fullName>
    </submittedName>
</protein>
<evidence type="ECO:0000313" key="3">
    <source>
        <dbReference type="Proteomes" id="UP000828390"/>
    </source>
</evidence>
<accession>A0A9D4JE22</accession>
<reference evidence="2" key="2">
    <citation type="submission" date="2020-11" db="EMBL/GenBank/DDBJ databases">
        <authorList>
            <person name="McCartney M.A."/>
            <person name="Auch B."/>
            <person name="Kono T."/>
            <person name="Mallez S."/>
            <person name="Becker A."/>
            <person name="Gohl D.M."/>
            <person name="Silverstein K.A.T."/>
            <person name="Koren S."/>
            <person name="Bechman K.B."/>
            <person name="Herman A."/>
            <person name="Abrahante J.E."/>
            <person name="Garbe J."/>
        </authorList>
    </citation>
    <scope>NUCLEOTIDE SEQUENCE</scope>
    <source>
        <strain evidence="2">Duluth1</strain>
        <tissue evidence="2">Whole animal</tissue>
    </source>
</reference>
<organism evidence="2 3">
    <name type="scientific">Dreissena polymorpha</name>
    <name type="common">Zebra mussel</name>
    <name type="synonym">Mytilus polymorpha</name>
    <dbReference type="NCBI Taxonomy" id="45954"/>
    <lineage>
        <taxon>Eukaryota</taxon>
        <taxon>Metazoa</taxon>
        <taxon>Spiralia</taxon>
        <taxon>Lophotrochozoa</taxon>
        <taxon>Mollusca</taxon>
        <taxon>Bivalvia</taxon>
        <taxon>Autobranchia</taxon>
        <taxon>Heteroconchia</taxon>
        <taxon>Euheterodonta</taxon>
        <taxon>Imparidentia</taxon>
        <taxon>Neoheterodontei</taxon>
        <taxon>Myida</taxon>
        <taxon>Dreissenoidea</taxon>
        <taxon>Dreissenidae</taxon>
        <taxon>Dreissena</taxon>
    </lineage>
</organism>
<sequence>MNLLVDGVKYSFGILFMELVRVFGRSKGETSLIMSIQVGAMLLSGKTSRS</sequence>
<reference evidence="2" key="1">
    <citation type="journal article" date="2019" name="bioRxiv">
        <title>The Genome of the Zebra Mussel, Dreissena polymorpha: A Resource for Invasive Species Research.</title>
        <authorList>
            <person name="McCartney M.A."/>
            <person name="Auch B."/>
            <person name="Kono T."/>
            <person name="Mallez S."/>
            <person name="Zhang Y."/>
            <person name="Obille A."/>
            <person name="Becker A."/>
            <person name="Abrahante J.E."/>
            <person name="Garbe J."/>
            <person name="Badalamenti J.P."/>
            <person name="Herman A."/>
            <person name="Mangelson H."/>
            <person name="Liachko I."/>
            <person name="Sullivan S."/>
            <person name="Sone E.D."/>
            <person name="Koren S."/>
            <person name="Silverstein K.A.T."/>
            <person name="Beckman K.B."/>
            <person name="Gohl D.M."/>
        </authorList>
    </citation>
    <scope>NUCLEOTIDE SEQUENCE</scope>
    <source>
        <strain evidence="2">Duluth1</strain>
        <tissue evidence="2">Whole animal</tissue>
    </source>
</reference>
<keyword evidence="3" id="KW-1185">Reference proteome</keyword>
<name>A0A9D4JE22_DREPO</name>
<dbReference type="EMBL" id="JAIWYP010000006">
    <property type="protein sequence ID" value="KAH3808370.1"/>
    <property type="molecule type" value="Genomic_DNA"/>
</dbReference>
<gene>
    <name evidence="1" type="ORF">DPMN_061051</name>
    <name evidence="2" type="ORF">DPMN_136723</name>
</gene>
<dbReference type="Proteomes" id="UP000828390">
    <property type="component" value="Unassembled WGS sequence"/>
</dbReference>
<evidence type="ECO:0000313" key="1">
    <source>
        <dbReference type="EMBL" id="KAH3718250.1"/>
    </source>
</evidence>
<dbReference type="AlphaFoldDB" id="A0A9D4JE22"/>